<evidence type="ECO:0000313" key="9">
    <source>
        <dbReference type="EMBL" id="CAB3264393.1"/>
    </source>
</evidence>
<dbReference type="Pfam" id="PF08168">
    <property type="entry name" value="NOL11_N"/>
    <property type="match status" value="1"/>
</dbReference>
<sequence>MASFGSKVTLLQKTLNRQFVGISLDKREDNVIVTFENNVTIYDTYNKRVVQSWSVSRGQKITSPTIYNKDDDEYAFVVNGKVIHTNSEDNFDKLEKFTVNCPIHSILPDCNNESLVVFTNGQVVLLSKVFENPKFEPQPNSHISEQDQIIDCQAFVVNNQSLIMLLCKSAGKHFLVIYNTNTEENMKLSVEYSSCQLCSACFHSTTNQTIVFVSLWDNGMIFKSIITSQTLQTKTFDYTKVANVALLQDTSFSLLTQLSEDLIAVVCQENEKTCIAIYDLQFGLCHHKIFNVSQNLQIQALRDQVVLIENGGISSIPFKTNPVNLMSAYKKENENSIKLNQVSWSTNTSKVLETKKSTEKHMSILISSLDASQLVKSWKAVWKSQSESQRQVFVLSPIVSQLLIRITDDNLWLSELIEIILSTGLVSSSICPQLIQKVLKHEDLSLLSICLKQLQNISETDLVLCLDFFIKSEKLQTKARNNEEDEFLETILSLPYNESNMRDAVGALSLTQIVVFLEALNVRLGKCSLKSDKLVVSWDQIISWICLLLDAHFTQIVVSPESWEVLVKLQETVNTQVEIFQEIYEINILLTKLQESFRRSRKPNRFTYRIEQWTI</sequence>
<organism evidence="9">
    <name type="scientific">Phallusia mammillata</name>
    <dbReference type="NCBI Taxonomy" id="59560"/>
    <lineage>
        <taxon>Eukaryota</taxon>
        <taxon>Metazoa</taxon>
        <taxon>Chordata</taxon>
        <taxon>Tunicata</taxon>
        <taxon>Ascidiacea</taxon>
        <taxon>Phlebobranchia</taxon>
        <taxon>Ascidiidae</taxon>
        <taxon>Phallusia</taxon>
    </lineage>
</organism>
<keyword evidence="6" id="KW-0539">Nucleus</keyword>
<keyword evidence="4" id="KW-0010">Activator</keyword>
<evidence type="ECO:0000259" key="8">
    <source>
        <dbReference type="Pfam" id="PF20998"/>
    </source>
</evidence>
<dbReference type="PANTHER" id="PTHR15633:SF2">
    <property type="entry name" value="NUCLEOLAR PROTEIN 11"/>
    <property type="match status" value="1"/>
</dbReference>
<dbReference type="InterPro" id="IPR048897">
    <property type="entry name" value="Nol11_C"/>
</dbReference>
<proteinExistence type="evidence at transcript level"/>
<name>A0A6F9DN40_9ASCI</name>
<dbReference type="SUPFAM" id="SSF50978">
    <property type="entry name" value="WD40 repeat-like"/>
    <property type="match status" value="1"/>
</dbReference>
<dbReference type="Pfam" id="PF20998">
    <property type="entry name" value="Nol11_C"/>
    <property type="match status" value="1"/>
</dbReference>
<evidence type="ECO:0000256" key="1">
    <source>
        <dbReference type="ARBA" id="ARBA00004604"/>
    </source>
</evidence>
<dbReference type="InterPro" id="IPR012584">
    <property type="entry name" value="NOL11_N"/>
</dbReference>
<dbReference type="AlphaFoldDB" id="A0A6F9DN40"/>
<evidence type="ECO:0000256" key="2">
    <source>
        <dbReference type="ARBA" id="ARBA00022552"/>
    </source>
</evidence>
<dbReference type="GO" id="GO:0030490">
    <property type="term" value="P:maturation of SSU-rRNA"/>
    <property type="evidence" value="ECO:0007669"/>
    <property type="project" value="InterPro"/>
</dbReference>
<dbReference type="GO" id="GO:0003723">
    <property type="term" value="F:RNA binding"/>
    <property type="evidence" value="ECO:0007669"/>
    <property type="project" value="TreeGrafter"/>
</dbReference>
<keyword evidence="2" id="KW-0698">rRNA processing</keyword>
<comment type="subcellular location">
    <subcellularLocation>
        <location evidence="1">Nucleus</location>
        <location evidence="1">Nucleolus</location>
    </subcellularLocation>
</comment>
<dbReference type="GO" id="GO:0005730">
    <property type="term" value="C:nucleolus"/>
    <property type="evidence" value="ECO:0007669"/>
    <property type="project" value="UniProtKB-SubCell"/>
</dbReference>
<feature type="domain" description="Nucleolar protein 11 C-terminal" evidence="8">
    <location>
        <begin position="410"/>
        <end position="613"/>
    </location>
</feature>
<gene>
    <name evidence="9" type="primary">Nol11</name>
</gene>
<evidence type="ECO:0000256" key="4">
    <source>
        <dbReference type="ARBA" id="ARBA00023159"/>
    </source>
</evidence>
<feature type="domain" description="Nucleolar protein 11 N-terminal" evidence="7">
    <location>
        <begin position="1"/>
        <end position="319"/>
    </location>
</feature>
<evidence type="ECO:0000256" key="6">
    <source>
        <dbReference type="ARBA" id="ARBA00023242"/>
    </source>
</evidence>
<accession>A0A6F9DN40</accession>
<keyword evidence="5" id="KW-0804">Transcription</keyword>
<dbReference type="InterPro" id="IPR036322">
    <property type="entry name" value="WD40_repeat_dom_sf"/>
</dbReference>
<dbReference type="InterPro" id="IPR042859">
    <property type="entry name" value="NOL11"/>
</dbReference>
<evidence type="ECO:0000256" key="3">
    <source>
        <dbReference type="ARBA" id="ARBA00023015"/>
    </source>
</evidence>
<evidence type="ECO:0000256" key="5">
    <source>
        <dbReference type="ARBA" id="ARBA00023163"/>
    </source>
</evidence>
<reference evidence="9" key="1">
    <citation type="submission" date="2020-04" db="EMBL/GenBank/DDBJ databases">
        <authorList>
            <person name="Neveu A P."/>
        </authorList>
    </citation>
    <scope>NUCLEOTIDE SEQUENCE</scope>
    <source>
        <tissue evidence="9">Whole embryo</tissue>
    </source>
</reference>
<dbReference type="EMBL" id="LR788531">
    <property type="protein sequence ID" value="CAB3264393.1"/>
    <property type="molecule type" value="mRNA"/>
</dbReference>
<protein>
    <submittedName>
        <fullName evidence="9">Nucleolar protein 11-like</fullName>
    </submittedName>
</protein>
<keyword evidence="3" id="KW-0805">Transcription regulation</keyword>
<evidence type="ECO:0000259" key="7">
    <source>
        <dbReference type="Pfam" id="PF08168"/>
    </source>
</evidence>
<dbReference type="PANTHER" id="PTHR15633">
    <property type="entry name" value="NUCLEOLAR PROTEIN 11"/>
    <property type="match status" value="1"/>
</dbReference>